<feature type="compositionally biased region" description="Polar residues" evidence="20">
    <location>
        <begin position="915"/>
        <end position="924"/>
    </location>
</feature>
<dbReference type="GO" id="GO:0006508">
    <property type="term" value="P:proteolysis"/>
    <property type="evidence" value="ECO:0007669"/>
    <property type="project" value="UniProtKB-KW"/>
</dbReference>
<feature type="compositionally biased region" description="Basic residues" evidence="20">
    <location>
        <begin position="680"/>
        <end position="701"/>
    </location>
</feature>
<evidence type="ECO:0000256" key="18">
    <source>
        <dbReference type="ARBA" id="ARBA00043107"/>
    </source>
</evidence>
<feature type="compositionally biased region" description="Low complexity" evidence="20">
    <location>
        <begin position="1054"/>
        <end position="1076"/>
    </location>
</feature>
<dbReference type="GO" id="GO:0008270">
    <property type="term" value="F:zinc ion binding"/>
    <property type="evidence" value="ECO:0007669"/>
    <property type="project" value="InterPro"/>
</dbReference>
<keyword evidence="9" id="KW-0479">Metal-binding</keyword>
<feature type="active site" description="Proton donor/acceptor" evidence="19">
    <location>
        <position position="571"/>
    </location>
</feature>
<evidence type="ECO:0000256" key="13">
    <source>
        <dbReference type="ARBA" id="ARBA00023212"/>
    </source>
</evidence>
<evidence type="ECO:0000256" key="5">
    <source>
        <dbReference type="ARBA" id="ARBA00005988"/>
    </source>
</evidence>
<dbReference type="InterPro" id="IPR000834">
    <property type="entry name" value="Peptidase_M14"/>
</dbReference>
<keyword evidence="10" id="KW-0378">Hydrolase</keyword>
<gene>
    <name evidence="22" type="ORF">NDU88_008294</name>
</gene>
<feature type="region of interest" description="Disordered" evidence="20">
    <location>
        <begin position="1003"/>
        <end position="1024"/>
    </location>
</feature>
<reference evidence="22" key="1">
    <citation type="journal article" date="2022" name="bioRxiv">
        <title>Sequencing and chromosome-scale assembly of the giantPleurodeles waltlgenome.</title>
        <authorList>
            <person name="Brown T."/>
            <person name="Elewa A."/>
            <person name="Iarovenko S."/>
            <person name="Subramanian E."/>
            <person name="Araus A.J."/>
            <person name="Petzold A."/>
            <person name="Susuki M."/>
            <person name="Suzuki K.-i.T."/>
            <person name="Hayashi T."/>
            <person name="Toyoda A."/>
            <person name="Oliveira C."/>
            <person name="Osipova E."/>
            <person name="Leigh N.D."/>
            <person name="Simon A."/>
            <person name="Yun M.H."/>
        </authorList>
    </citation>
    <scope>NUCLEOTIDE SEQUENCE</scope>
    <source>
        <strain evidence="22">20211129_DDA</strain>
        <tissue evidence="22">Liver</tissue>
    </source>
</reference>
<dbReference type="Pfam" id="PF18027">
    <property type="entry name" value="Pepdidase_M14_N"/>
    <property type="match status" value="1"/>
</dbReference>
<name>A0AAV7U256_PLEWA</name>
<feature type="region of interest" description="Disordered" evidence="20">
    <location>
        <begin position="868"/>
        <end position="930"/>
    </location>
</feature>
<evidence type="ECO:0000256" key="10">
    <source>
        <dbReference type="ARBA" id="ARBA00022801"/>
    </source>
</evidence>
<dbReference type="InterPro" id="IPR040626">
    <property type="entry name" value="Pepdidase_M14_N"/>
</dbReference>
<keyword evidence="13" id="KW-0206">Cytoskeleton</keyword>
<evidence type="ECO:0000256" key="12">
    <source>
        <dbReference type="ARBA" id="ARBA00023049"/>
    </source>
</evidence>
<dbReference type="Gene3D" id="3.40.630.10">
    <property type="entry name" value="Zn peptidases"/>
    <property type="match status" value="1"/>
</dbReference>
<evidence type="ECO:0000259" key="21">
    <source>
        <dbReference type="PROSITE" id="PS52035"/>
    </source>
</evidence>
<feature type="region of interest" description="Disordered" evidence="20">
    <location>
        <begin position="680"/>
        <end position="758"/>
    </location>
</feature>
<comment type="similarity">
    <text evidence="5 19">Belongs to the peptidase M14 family.</text>
</comment>
<dbReference type="PANTHER" id="PTHR12756">
    <property type="entry name" value="CYTOSOLIC CARBOXYPEPTIDASE"/>
    <property type="match status" value="1"/>
</dbReference>
<dbReference type="SMART" id="SM00631">
    <property type="entry name" value="Zn_pept"/>
    <property type="match status" value="1"/>
</dbReference>
<evidence type="ECO:0000256" key="8">
    <source>
        <dbReference type="ARBA" id="ARBA00022670"/>
    </source>
</evidence>
<dbReference type="AlphaFoldDB" id="A0AAV7U256"/>
<dbReference type="EMBL" id="JANPWB010000006">
    <property type="protein sequence ID" value="KAJ1183124.1"/>
    <property type="molecule type" value="Genomic_DNA"/>
</dbReference>
<evidence type="ECO:0000256" key="7">
    <source>
        <dbReference type="ARBA" id="ARBA00022645"/>
    </source>
</evidence>
<feature type="domain" description="Peptidase M14" evidence="21">
    <location>
        <begin position="336"/>
        <end position="607"/>
    </location>
</feature>
<dbReference type="Pfam" id="PF00246">
    <property type="entry name" value="Peptidase_M14"/>
    <property type="match status" value="1"/>
</dbReference>
<dbReference type="PROSITE" id="PS52035">
    <property type="entry name" value="PEPTIDASE_M14"/>
    <property type="match status" value="1"/>
</dbReference>
<evidence type="ECO:0000256" key="3">
    <source>
        <dbReference type="ARBA" id="ARBA00004120"/>
    </source>
</evidence>
<evidence type="ECO:0000256" key="15">
    <source>
        <dbReference type="ARBA" id="ARBA00029302"/>
    </source>
</evidence>
<comment type="catalytic activity">
    <reaction evidence="15">
        <text>(L-glutamyl)(n+1)-gamma-L-glutamyl-L-glutamyl-[protein] + H2O = (L-glutamyl)(n)-gamma-L-glutamyl-L-glutamyl-[protein] + L-glutamate</text>
        <dbReference type="Rhea" id="RHEA:60004"/>
        <dbReference type="Rhea" id="RHEA-COMP:15519"/>
        <dbReference type="Rhea" id="RHEA-COMP:15675"/>
        <dbReference type="ChEBI" id="CHEBI:15377"/>
        <dbReference type="ChEBI" id="CHEBI:29985"/>
        <dbReference type="ChEBI" id="CHEBI:143623"/>
    </reaction>
    <physiologicalReaction direction="left-to-right" evidence="15">
        <dbReference type="Rhea" id="RHEA:60005"/>
    </physiologicalReaction>
</comment>
<dbReference type="PANTHER" id="PTHR12756:SF41">
    <property type="entry name" value="CYTOSOLIC CARBOXYPEPTIDASE 2"/>
    <property type="match status" value="1"/>
</dbReference>
<evidence type="ECO:0000256" key="6">
    <source>
        <dbReference type="ARBA" id="ARBA00022490"/>
    </source>
</evidence>
<feature type="compositionally biased region" description="Acidic residues" evidence="20">
    <location>
        <begin position="1269"/>
        <end position="1280"/>
    </location>
</feature>
<feature type="compositionally biased region" description="Low complexity" evidence="20">
    <location>
        <begin position="651"/>
        <end position="667"/>
    </location>
</feature>
<keyword evidence="12" id="KW-0482">Metalloprotease</keyword>
<keyword evidence="6" id="KW-0963">Cytoplasm</keyword>
<evidence type="ECO:0000256" key="1">
    <source>
        <dbReference type="ARBA" id="ARBA00001947"/>
    </source>
</evidence>
<evidence type="ECO:0000256" key="4">
    <source>
        <dbReference type="ARBA" id="ARBA00004514"/>
    </source>
</evidence>
<keyword evidence="7" id="KW-0121">Carboxypeptidase</keyword>
<evidence type="ECO:0000313" key="23">
    <source>
        <dbReference type="Proteomes" id="UP001066276"/>
    </source>
</evidence>
<evidence type="ECO:0000256" key="2">
    <source>
        <dbReference type="ARBA" id="ARBA00004114"/>
    </source>
</evidence>
<evidence type="ECO:0000256" key="11">
    <source>
        <dbReference type="ARBA" id="ARBA00022833"/>
    </source>
</evidence>
<feature type="compositionally biased region" description="Polar residues" evidence="20">
    <location>
        <begin position="724"/>
        <end position="758"/>
    </location>
</feature>
<dbReference type="Proteomes" id="UP001066276">
    <property type="component" value="Chromosome 3_2"/>
</dbReference>
<comment type="subcellular location">
    <subcellularLocation>
        <location evidence="3">Cytoplasm</location>
        <location evidence="3">Cytoskeleton</location>
        <location evidence="3">Cilium basal body</location>
    </subcellularLocation>
    <subcellularLocation>
        <location evidence="2">Cytoplasm</location>
        <location evidence="2">Cytoskeleton</location>
        <location evidence="2">Microtubule organizing center</location>
        <location evidence="2">Centrosome</location>
        <location evidence="2">Centriole</location>
    </subcellularLocation>
    <subcellularLocation>
        <location evidence="4">Cytoplasm</location>
        <location evidence="4">Cytosol</location>
    </subcellularLocation>
</comment>
<evidence type="ECO:0000256" key="16">
    <source>
        <dbReference type="ARBA" id="ARBA00041046"/>
    </source>
</evidence>
<protein>
    <recommendedName>
        <fullName evidence="16">Cytosolic carboxypeptidase 2</fullName>
    </recommendedName>
    <alternativeName>
        <fullName evidence="18">ATP/GTP-binding protein-like 2</fullName>
    </alternativeName>
    <alternativeName>
        <fullName evidence="17">Protein deglutamylase CCP2</fullName>
    </alternativeName>
</protein>
<dbReference type="FunFam" id="3.40.630.10:FF:000011">
    <property type="entry name" value="cytosolic carboxypeptidase 2 isoform X1"/>
    <property type="match status" value="1"/>
</dbReference>
<dbReference type="Gene3D" id="2.60.40.3120">
    <property type="match status" value="1"/>
</dbReference>
<organism evidence="22 23">
    <name type="scientific">Pleurodeles waltl</name>
    <name type="common">Iberian ribbed newt</name>
    <dbReference type="NCBI Taxonomy" id="8319"/>
    <lineage>
        <taxon>Eukaryota</taxon>
        <taxon>Metazoa</taxon>
        <taxon>Chordata</taxon>
        <taxon>Craniata</taxon>
        <taxon>Vertebrata</taxon>
        <taxon>Euteleostomi</taxon>
        <taxon>Amphibia</taxon>
        <taxon>Batrachia</taxon>
        <taxon>Caudata</taxon>
        <taxon>Salamandroidea</taxon>
        <taxon>Salamandridae</taxon>
        <taxon>Pleurodelinae</taxon>
        <taxon>Pleurodeles</taxon>
    </lineage>
</organism>
<comment type="caution">
    <text evidence="22">The sequence shown here is derived from an EMBL/GenBank/DDBJ whole genome shotgun (WGS) entry which is preliminary data.</text>
</comment>
<keyword evidence="11" id="KW-0862">Zinc</keyword>
<feature type="region of interest" description="Disordered" evidence="20">
    <location>
        <begin position="1216"/>
        <end position="1280"/>
    </location>
</feature>
<evidence type="ECO:0000256" key="17">
    <source>
        <dbReference type="ARBA" id="ARBA00043071"/>
    </source>
</evidence>
<evidence type="ECO:0000256" key="19">
    <source>
        <dbReference type="PROSITE-ProRule" id="PRU01379"/>
    </source>
</evidence>
<dbReference type="InterPro" id="IPR050821">
    <property type="entry name" value="Cytosolic_carboxypeptidase"/>
</dbReference>
<evidence type="ECO:0000313" key="22">
    <source>
        <dbReference type="EMBL" id="KAJ1183124.1"/>
    </source>
</evidence>
<dbReference type="SUPFAM" id="SSF53187">
    <property type="entry name" value="Zn-dependent exopeptidases"/>
    <property type="match status" value="1"/>
</dbReference>
<keyword evidence="8" id="KW-0645">Protease</keyword>
<feature type="region of interest" description="Disordered" evidence="20">
    <location>
        <begin position="644"/>
        <end position="667"/>
    </location>
</feature>
<evidence type="ECO:0000256" key="20">
    <source>
        <dbReference type="SAM" id="MobiDB-lite"/>
    </source>
</evidence>
<comment type="cofactor">
    <cofactor evidence="1">
        <name>Zn(2+)</name>
        <dbReference type="ChEBI" id="CHEBI:29105"/>
    </cofactor>
</comment>
<evidence type="ECO:0000256" key="14">
    <source>
        <dbReference type="ARBA" id="ARBA00023273"/>
    </source>
</evidence>
<keyword evidence="23" id="KW-1185">Reference proteome</keyword>
<keyword evidence="14" id="KW-0966">Cell projection</keyword>
<dbReference type="GO" id="GO:0005829">
    <property type="term" value="C:cytosol"/>
    <property type="evidence" value="ECO:0007669"/>
    <property type="project" value="UniProtKB-SubCell"/>
</dbReference>
<evidence type="ECO:0000256" key="9">
    <source>
        <dbReference type="ARBA" id="ARBA00022723"/>
    </source>
</evidence>
<feature type="region of interest" description="Disordered" evidence="20">
    <location>
        <begin position="1039"/>
        <end position="1129"/>
    </location>
</feature>
<sequence length="1280" mass="141540">MSPTLATDLDQEVMTDPYDSFMRNHLQYYGYFKAPKEAGAVLLTPPRWDARDQGYLMLPPESDSEKDDSQKLICSLLLETSLFKSRQIVFDHLEGRLVPRLREPRGLFAAPTLGTPLQPPRWPIECEVIKEEICHIERTPTNPERFYEPTGKETKPLIDGDGTGTIVYQITPATKGSFFTCSRVGGCRGPISSAPGASKARDGQSLQFESRFESGNLQRAVQVGKHEYELTLRTDLYTSKHTQWFYFQVKKTRKGVLYRFTITNLMKSSSLYSLGMKPLLYSQTDAQTRGVGWRREGGDIRYYKNPSAADGPSLYCLTWTCQFPNDDDTCYFAHCYPYTYSDLQHYLQRVANDPVQSQYCKLRPLCRSLAGNTVYLLTITSPSQHYLEAAAKKAVVVTARVHPGETNGSWMMQGFLDFILSNSPDAHLLRGLFIFKVVPMLNPDGVIVGNYRCSLAGRDMNRNYRTMLKDSFPCVWHTRAMVKKLLSEREVLLYCDFHGHSRKSNVFMYGCNNKHQPTQQLHERVFPLMLGKNAPDQFSFQSCKFKVQKSKEGTGRIVMWKMGIGNSYTMESTFGGSTLGSKKGVHFTTEDLKSMGHHFCDTLLDYCDPDSSKFVSCLVELKEILQKEICRKLAQLGQDISNPNLSDVSLSDIESSTSGSNSSESDGLPAHLLVIAQKFKQKKKRLRSRKERNKMHRKWKSSQKANQQENVMGPPPQVQRPKDLSTSSPGKGESGEQQRPQKLQGTNEKGSEASSSLIPRMASVSSVNLEYRGLSKAKQVMEASALLPAAASSAVIGEKTIPPEVAPDNLRLTYVTGQRLFYQESDIPQGDTIPAASDTFCHRHLPLRSQHQQPGPRHPLVITVIQHPRKAASSRQTVSPIKQHPPPFDPLLSQPGGTNQESRKDRSWSGDPPVTGTQPSSSITHGAFRKVSGTPSSWTFGAIPSQIDVPKAVDTGRVRQESLVSLVSSGSDSFPAFPQKRARDPADTQGWIPAASTLIQPLSPASVSTRSSEHLTPASTSALSTQRINTAFCAPRTLDVSPKMKSNPLNAEDSSLGTPGVSSSSLVPQSSLSMESTDQRERPKNLGTWKPEISATPKSVSGRAYQLPRSTGMHRSDSEDKIRSTSKEANPITKVPRDSIASAKIIKSALMEAHTKLSANIIKNTLKDASSVAGADIIRSSLKDSGSITGPMDFSSKTLAQKDPLCIINTPKNATRTKCAPKDATGFSPQKSKEQAATAMDPSEKQRAQAGIRPSLLETLKHQLSTLGEDSDSDEQQDHP</sequence>
<accession>A0AAV7U256</accession>
<feature type="compositionally biased region" description="Basic and acidic residues" evidence="20">
    <location>
        <begin position="1114"/>
        <end position="1126"/>
    </location>
</feature>
<dbReference type="GO" id="GO:0004181">
    <property type="term" value="F:metallocarboxypeptidase activity"/>
    <property type="evidence" value="ECO:0007669"/>
    <property type="project" value="InterPro"/>
</dbReference>
<dbReference type="CDD" id="cd06907">
    <property type="entry name" value="M14_AGBL2-3_like"/>
    <property type="match status" value="1"/>
</dbReference>
<proteinExistence type="inferred from homology"/>
<dbReference type="GO" id="GO:0005814">
    <property type="term" value="C:centriole"/>
    <property type="evidence" value="ECO:0007669"/>
    <property type="project" value="UniProtKB-SubCell"/>
</dbReference>